<feature type="compositionally biased region" description="Basic and acidic residues" evidence="1">
    <location>
        <begin position="29"/>
        <end position="41"/>
    </location>
</feature>
<dbReference type="EMBL" id="JARQZJ010000039">
    <property type="protein sequence ID" value="KAK9876906.1"/>
    <property type="molecule type" value="Genomic_DNA"/>
</dbReference>
<evidence type="ECO:0000256" key="1">
    <source>
        <dbReference type="SAM" id="MobiDB-lite"/>
    </source>
</evidence>
<organism evidence="2 3">
    <name type="scientific">Henosepilachna vigintioctopunctata</name>
    <dbReference type="NCBI Taxonomy" id="420089"/>
    <lineage>
        <taxon>Eukaryota</taxon>
        <taxon>Metazoa</taxon>
        <taxon>Ecdysozoa</taxon>
        <taxon>Arthropoda</taxon>
        <taxon>Hexapoda</taxon>
        <taxon>Insecta</taxon>
        <taxon>Pterygota</taxon>
        <taxon>Neoptera</taxon>
        <taxon>Endopterygota</taxon>
        <taxon>Coleoptera</taxon>
        <taxon>Polyphaga</taxon>
        <taxon>Cucujiformia</taxon>
        <taxon>Coccinelloidea</taxon>
        <taxon>Coccinellidae</taxon>
        <taxon>Epilachninae</taxon>
        <taxon>Epilachnini</taxon>
        <taxon>Henosepilachna</taxon>
    </lineage>
</organism>
<evidence type="ECO:0000313" key="2">
    <source>
        <dbReference type="EMBL" id="KAK9876906.1"/>
    </source>
</evidence>
<evidence type="ECO:0000313" key="3">
    <source>
        <dbReference type="Proteomes" id="UP001431783"/>
    </source>
</evidence>
<dbReference type="AlphaFoldDB" id="A0AAW1U8A4"/>
<keyword evidence="3" id="KW-1185">Reference proteome</keyword>
<protein>
    <recommendedName>
        <fullName evidence="4">Exophilin 5</fullName>
    </recommendedName>
</protein>
<gene>
    <name evidence="2" type="ORF">WA026_015942</name>
</gene>
<feature type="compositionally biased region" description="Basic and acidic residues" evidence="1">
    <location>
        <begin position="308"/>
        <end position="323"/>
    </location>
</feature>
<feature type="region of interest" description="Disordered" evidence="1">
    <location>
        <begin position="262"/>
        <end position="282"/>
    </location>
</feature>
<feature type="compositionally biased region" description="Polar residues" evidence="1">
    <location>
        <begin position="42"/>
        <end position="66"/>
    </location>
</feature>
<feature type="compositionally biased region" description="Low complexity" evidence="1">
    <location>
        <begin position="553"/>
        <end position="564"/>
    </location>
</feature>
<proteinExistence type="predicted"/>
<evidence type="ECO:0008006" key="4">
    <source>
        <dbReference type="Google" id="ProtNLM"/>
    </source>
</evidence>
<feature type="compositionally biased region" description="Polar residues" evidence="1">
    <location>
        <begin position="565"/>
        <end position="576"/>
    </location>
</feature>
<dbReference type="Proteomes" id="UP001431783">
    <property type="component" value="Unassembled WGS sequence"/>
</dbReference>
<comment type="caution">
    <text evidence="2">The sequence shown here is derived from an EMBL/GenBank/DDBJ whole genome shotgun (WGS) entry which is preliminary data.</text>
</comment>
<feature type="region of interest" description="Disordered" evidence="1">
    <location>
        <begin position="1"/>
        <end position="73"/>
    </location>
</feature>
<feature type="region of interest" description="Disordered" evidence="1">
    <location>
        <begin position="299"/>
        <end position="323"/>
    </location>
</feature>
<feature type="region of interest" description="Disordered" evidence="1">
    <location>
        <begin position="553"/>
        <end position="582"/>
    </location>
</feature>
<accession>A0AAW1U8A4</accession>
<name>A0AAW1U8A4_9CUCU</name>
<reference evidence="2 3" key="1">
    <citation type="submission" date="2023-03" db="EMBL/GenBank/DDBJ databases">
        <title>Genome insight into feeding habits of ladybird beetles.</title>
        <authorList>
            <person name="Li H.-S."/>
            <person name="Huang Y.-H."/>
            <person name="Pang H."/>
        </authorList>
    </citation>
    <scope>NUCLEOTIDE SEQUENCE [LARGE SCALE GENOMIC DNA]</scope>
    <source>
        <strain evidence="2">SYSU_2023b</strain>
        <tissue evidence="2">Whole body</tissue>
    </source>
</reference>
<sequence>MYKPPENKNRVKSIKSKFENIEKSISNGTKEETNNLSRTRDNMNICQSSSRLQESSPLNLQRQLSDPSKRNIKRTPAFRMDKNTEKVSAFHRSSVNDNHELKHISKHVCSSKTEGCDIKNSKTSEHNIVNNNVPFLIKNDKPVLYKSKSSIDFNVIRNKFNSGNTNEQHLCESNQRDEEGKKQNISALYTEPIPKSLRVKTCDKTIIKPIYSNLEDLTHEVMNFIDLKTSDIHNSSTLELTDKGKDKKKPINKCTNILTDRFHGGIPNGKLSEHDKKNVDSSSAMKKLDTLLEFTKTSSLKKANRSQQKSEQHLEHSSELSDTLKKALKKPLPTGPAPKKPPRIFTHTIQDNSVENTEKNSSFLYLKHKTIDVEKSLCSVDKSCVKRSDPKYMLNKLETALRNNKLRCKPKIRTDVSTTSGEDSDENVYVKNNFNFSATNKNRSLPSVPDNMRTKSYNTSPTSNSLLVQALNFNCLNNQSCVSSPYTKLNESKSSFFVSVKEEPVYAEPWHFEEGLKMQCEIRKRSASSDRNPRTNRNSLYYLSNPVLSSTPISSSSGSMNMISPKQTDVPSSNRICRSEKV</sequence>